<protein>
    <submittedName>
        <fullName evidence="1">Uncharacterized protein (TIGR02413 family)</fullName>
    </submittedName>
</protein>
<gene>
    <name evidence="1" type="ORF">J2S74_003948</name>
</gene>
<dbReference type="RefSeq" id="WP_307328784.1">
    <property type="nucleotide sequence ID" value="NZ_JAUSUG010000017.1"/>
</dbReference>
<evidence type="ECO:0000313" key="2">
    <source>
        <dbReference type="Proteomes" id="UP001230005"/>
    </source>
</evidence>
<comment type="caution">
    <text evidence="1">The sequence shown here is derived from an EMBL/GenBank/DDBJ whole genome shotgun (WGS) entry which is preliminary data.</text>
</comment>
<reference evidence="1 2" key="1">
    <citation type="submission" date="2023-07" db="EMBL/GenBank/DDBJ databases">
        <title>Genomic Encyclopedia of Type Strains, Phase IV (KMG-IV): sequencing the most valuable type-strain genomes for metagenomic binning, comparative biology and taxonomic classification.</title>
        <authorList>
            <person name="Goeker M."/>
        </authorList>
    </citation>
    <scope>NUCLEOTIDE SEQUENCE [LARGE SCALE GENOMIC DNA]</scope>
    <source>
        <strain evidence="1 2">DSM 9768</strain>
    </source>
</reference>
<evidence type="ECO:0000313" key="1">
    <source>
        <dbReference type="EMBL" id="MDQ0256528.1"/>
    </source>
</evidence>
<dbReference type="Proteomes" id="UP001230005">
    <property type="component" value="Unassembled WGS sequence"/>
</dbReference>
<accession>A0ABT9ZZ68</accession>
<keyword evidence="2" id="KW-1185">Reference proteome</keyword>
<proteinExistence type="predicted"/>
<dbReference type="InterPro" id="IPR012655">
    <property type="entry name" value="YrzI"/>
</dbReference>
<dbReference type="Pfam" id="PF09501">
    <property type="entry name" value="Bac_small_YrzI"/>
    <property type="match status" value="1"/>
</dbReference>
<dbReference type="EMBL" id="JAUSUG010000017">
    <property type="protein sequence ID" value="MDQ0256528.1"/>
    <property type="molecule type" value="Genomic_DNA"/>
</dbReference>
<organism evidence="1 2">
    <name type="scientific">Evansella vedderi</name>
    <dbReference type="NCBI Taxonomy" id="38282"/>
    <lineage>
        <taxon>Bacteria</taxon>
        <taxon>Bacillati</taxon>
        <taxon>Bacillota</taxon>
        <taxon>Bacilli</taxon>
        <taxon>Bacillales</taxon>
        <taxon>Bacillaceae</taxon>
        <taxon>Evansella</taxon>
    </lineage>
</organism>
<sequence length="46" mass="5773">MMFHLFFLTITITKRKLTEQDIRREEAHKYYAQRQMESHRKHATHI</sequence>
<name>A0ABT9ZZ68_9BACI</name>